<organism evidence="1 2">
    <name type="scientific">Littorina saxatilis</name>
    <dbReference type="NCBI Taxonomy" id="31220"/>
    <lineage>
        <taxon>Eukaryota</taxon>
        <taxon>Metazoa</taxon>
        <taxon>Spiralia</taxon>
        <taxon>Lophotrochozoa</taxon>
        <taxon>Mollusca</taxon>
        <taxon>Gastropoda</taxon>
        <taxon>Caenogastropoda</taxon>
        <taxon>Littorinimorpha</taxon>
        <taxon>Littorinoidea</taxon>
        <taxon>Littorinidae</taxon>
        <taxon>Littorina</taxon>
    </lineage>
</organism>
<protein>
    <submittedName>
        <fullName evidence="1">Uncharacterized protein</fullName>
    </submittedName>
</protein>
<sequence length="291" mass="33377">MLEASQLFQDWLTGKSMTLAAVSALSMPQLDNLLCSFYREVRKRDGTPLKEHVMKRVRSGLMRYLSSLLKIAPTAINPVLQRSNKVYTEMLSKQPARPTLMLTKADCTFLRGHNALGTDNPLSLLRKVWFELQIHFGARRFSPRDMWPEIFVFINDDDDSEYVMLDRDQVAAASHLRFDVKHILVRRRMNATGGPFCPVNALRLYLSKRERTSSNPSDTVPFLQKPNPLWSQGSQLPVPWYIAMEISLCKNHGFIRELCEDVKLSKVYTNMSLCIGDVKQYAECWPQSSSN</sequence>
<dbReference type="InterPro" id="IPR052787">
    <property type="entry name" value="MAVS"/>
</dbReference>
<dbReference type="AlphaFoldDB" id="A0AAN9BQI2"/>
<proteinExistence type="predicted"/>
<accession>A0AAN9BQI2</accession>
<keyword evidence="2" id="KW-1185">Reference proteome</keyword>
<dbReference type="EMBL" id="JBAMIC010000003">
    <property type="protein sequence ID" value="KAK7109663.1"/>
    <property type="molecule type" value="Genomic_DNA"/>
</dbReference>
<evidence type="ECO:0000313" key="1">
    <source>
        <dbReference type="EMBL" id="KAK7109663.1"/>
    </source>
</evidence>
<dbReference type="Proteomes" id="UP001374579">
    <property type="component" value="Unassembled WGS sequence"/>
</dbReference>
<gene>
    <name evidence="1" type="ORF">V1264_013663</name>
</gene>
<dbReference type="PANTHER" id="PTHR21446:SF6">
    <property type="entry name" value="MITOCHONDRIAL ANTIVIRAL-SIGNALING PROTEIN"/>
    <property type="match status" value="1"/>
</dbReference>
<comment type="caution">
    <text evidence="1">The sequence shown here is derived from an EMBL/GenBank/DDBJ whole genome shotgun (WGS) entry which is preliminary data.</text>
</comment>
<dbReference type="PANTHER" id="PTHR21446">
    <property type="entry name" value="DUF3504 DOMAIN-CONTAINING PROTEIN"/>
    <property type="match status" value="1"/>
</dbReference>
<evidence type="ECO:0000313" key="2">
    <source>
        <dbReference type="Proteomes" id="UP001374579"/>
    </source>
</evidence>
<reference evidence="1 2" key="1">
    <citation type="submission" date="2024-02" db="EMBL/GenBank/DDBJ databases">
        <title>Chromosome-scale genome assembly of the rough periwinkle Littorina saxatilis.</title>
        <authorList>
            <person name="De Jode A."/>
            <person name="Faria R."/>
            <person name="Formenti G."/>
            <person name="Sims Y."/>
            <person name="Smith T.P."/>
            <person name="Tracey A."/>
            <person name="Wood J.M.D."/>
            <person name="Zagrodzka Z.B."/>
            <person name="Johannesson K."/>
            <person name="Butlin R.K."/>
            <person name="Leder E.H."/>
        </authorList>
    </citation>
    <scope>NUCLEOTIDE SEQUENCE [LARGE SCALE GENOMIC DNA]</scope>
    <source>
        <strain evidence="1">Snail1</strain>
        <tissue evidence="1">Muscle</tissue>
    </source>
</reference>
<name>A0AAN9BQI2_9CAEN</name>